<name>A0A1Y2I5Y0_9FUNG</name>
<dbReference type="InterPro" id="IPR013328">
    <property type="entry name" value="6PGD_dom2"/>
</dbReference>
<evidence type="ECO:0000256" key="3">
    <source>
        <dbReference type="ARBA" id="ARBA00012991"/>
    </source>
</evidence>
<evidence type="ECO:0000256" key="7">
    <source>
        <dbReference type="ARBA" id="ARBA00049197"/>
    </source>
</evidence>
<dbReference type="Pfam" id="PF14833">
    <property type="entry name" value="NAD_binding_11"/>
    <property type="match status" value="1"/>
</dbReference>
<dbReference type="InterPro" id="IPR006115">
    <property type="entry name" value="6PGDH_NADP-bd"/>
</dbReference>
<dbReference type="GO" id="GO:0005739">
    <property type="term" value="C:mitochondrion"/>
    <property type="evidence" value="ECO:0007669"/>
    <property type="project" value="TreeGrafter"/>
</dbReference>
<dbReference type="NCBIfam" id="TIGR01692">
    <property type="entry name" value="HIBADH"/>
    <property type="match status" value="1"/>
</dbReference>
<evidence type="ECO:0000256" key="8">
    <source>
        <dbReference type="PIRSR" id="PIRSR000103-1"/>
    </source>
</evidence>
<dbReference type="InterPro" id="IPR002204">
    <property type="entry name" value="3-OH-isobutyrate_DH-rel_CS"/>
</dbReference>
<evidence type="ECO:0000259" key="10">
    <source>
        <dbReference type="Pfam" id="PF03446"/>
    </source>
</evidence>
<dbReference type="Pfam" id="PF03446">
    <property type="entry name" value="NAD_binding_2"/>
    <property type="match status" value="1"/>
</dbReference>
<dbReference type="GO" id="GO:0008442">
    <property type="term" value="F:3-hydroxyisobutyrate dehydrogenase activity"/>
    <property type="evidence" value="ECO:0007669"/>
    <property type="project" value="UniProtKB-EC"/>
</dbReference>
<keyword evidence="4 9" id="KW-0101">Branched-chain amino acid catabolism</keyword>
<keyword evidence="13" id="KW-1185">Reference proteome</keyword>
<feature type="active site" evidence="8">
    <location>
        <position position="208"/>
    </location>
</feature>
<dbReference type="InterPro" id="IPR015815">
    <property type="entry name" value="HIBADH-related"/>
</dbReference>
<dbReference type="InterPro" id="IPR036291">
    <property type="entry name" value="NAD(P)-bd_dom_sf"/>
</dbReference>
<evidence type="ECO:0000256" key="1">
    <source>
        <dbReference type="ARBA" id="ARBA00005109"/>
    </source>
</evidence>
<comment type="pathway">
    <text evidence="1 9">Amino-acid degradation; L-valine degradation.</text>
</comment>
<dbReference type="GO" id="GO:0051287">
    <property type="term" value="F:NAD binding"/>
    <property type="evidence" value="ECO:0007669"/>
    <property type="project" value="InterPro"/>
</dbReference>
<dbReference type="EMBL" id="MCFL01000002">
    <property type="protein sequence ID" value="ORZ40912.1"/>
    <property type="molecule type" value="Genomic_DNA"/>
</dbReference>
<accession>A0A1Y2I5Y0</accession>
<comment type="caution">
    <text evidence="12">The sequence shown here is derived from an EMBL/GenBank/DDBJ whole genome shotgun (WGS) entry which is preliminary data.</text>
</comment>
<proteinExistence type="inferred from homology"/>
<dbReference type="GO" id="GO:0050661">
    <property type="term" value="F:NADP binding"/>
    <property type="evidence" value="ECO:0007669"/>
    <property type="project" value="InterPro"/>
</dbReference>
<dbReference type="InterPro" id="IPR011548">
    <property type="entry name" value="HIBADH"/>
</dbReference>
<dbReference type="UniPathway" id="UPA00362"/>
<dbReference type="InterPro" id="IPR029154">
    <property type="entry name" value="HIBADH-like_NADP-bd"/>
</dbReference>
<organism evidence="12 13">
    <name type="scientific">Catenaria anguillulae PL171</name>
    <dbReference type="NCBI Taxonomy" id="765915"/>
    <lineage>
        <taxon>Eukaryota</taxon>
        <taxon>Fungi</taxon>
        <taxon>Fungi incertae sedis</taxon>
        <taxon>Blastocladiomycota</taxon>
        <taxon>Blastocladiomycetes</taxon>
        <taxon>Blastocladiales</taxon>
        <taxon>Catenariaceae</taxon>
        <taxon>Catenaria</taxon>
    </lineage>
</organism>
<comment type="catalytic activity">
    <reaction evidence="7 9">
        <text>3-hydroxy-2-methylpropanoate + NAD(+) = 2-methyl-3-oxopropanoate + NADH + H(+)</text>
        <dbReference type="Rhea" id="RHEA:17681"/>
        <dbReference type="ChEBI" id="CHEBI:11805"/>
        <dbReference type="ChEBI" id="CHEBI:15378"/>
        <dbReference type="ChEBI" id="CHEBI:57540"/>
        <dbReference type="ChEBI" id="CHEBI:57700"/>
        <dbReference type="ChEBI" id="CHEBI:57945"/>
        <dbReference type="EC" id="1.1.1.31"/>
    </reaction>
</comment>
<dbReference type="STRING" id="765915.A0A1Y2I5Y0"/>
<dbReference type="OrthoDB" id="435038at2759"/>
<dbReference type="AlphaFoldDB" id="A0A1Y2I5Y0"/>
<sequence length="341" mass="35512">MISASIARQASAAAGRRFYSSSATAPVIGFIGLGQMGLPMATNLYTKSRATSPSAPFLVYDVVPQAVTAFTSAHKTSSGGAVQSVDSIAALARQADVIVTMLPTSAHVKQVYMTDLLPNVRPGTLLIDSSTIDPAVSKLVANALIKDAKCEAVDAPVSGGFLGAQAGTLTFMVGGDRKAFERARPLLQHMGKNIVHCGEQVGTGQVAKICNNMILGSTMVAVSEAMNLGVKLGMDPKLLAGIVNSSSGRCWSSDTYNPVPGVMEGVPSARGYEGGFGITLMQKDMGLALAAAESVKAPVPMAAAADNVFKNAMTVDELKKKDMSVVYQWLAGTFTKMMGRK</sequence>
<evidence type="ECO:0000256" key="2">
    <source>
        <dbReference type="ARBA" id="ARBA00006013"/>
    </source>
</evidence>
<evidence type="ECO:0000256" key="5">
    <source>
        <dbReference type="ARBA" id="ARBA00023002"/>
    </source>
</evidence>
<gene>
    <name evidence="12" type="ORF">BCR44DRAFT_1399124</name>
</gene>
<protein>
    <recommendedName>
        <fullName evidence="3 9">3-hydroxyisobutyrate dehydrogenase</fullName>
        <shortName evidence="9">HIBADH</shortName>
        <ecNumber evidence="3 9">1.1.1.31</ecNumber>
    </recommendedName>
</protein>
<evidence type="ECO:0000259" key="11">
    <source>
        <dbReference type="Pfam" id="PF14833"/>
    </source>
</evidence>
<dbReference type="Gene3D" id="3.40.50.720">
    <property type="entry name" value="NAD(P)-binding Rossmann-like Domain"/>
    <property type="match status" value="1"/>
</dbReference>
<evidence type="ECO:0000313" key="12">
    <source>
        <dbReference type="EMBL" id="ORZ40912.1"/>
    </source>
</evidence>
<feature type="domain" description="3-hydroxyisobutyrate dehydrogenase-like NAD-binding" evidence="11">
    <location>
        <begin position="202"/>
        <end position="329"/>
    </location>
</feature>
<dbReference type="Gene3D" id="1.10.1040.10">
    <property type="entry name" value="N-(1-d-carboxylethyl)-l-norvaline Dehydrogenase, domain 2"/>
    <property type="match status" value="1"/>
</dbReference>
<dbReference type="SUPFAM" id="SSF48179">
    <property type="entry name" value="6-phosphogluconate dehydrogenase C-terminal domain-like"/>
    <property type="match status" value="1"/>
</dbReference>
<reference evidence="12 13" key="1">
    <citation type="submission" date="2016-07" db="EMBL/GenBank/DDBJ databases">
        <title>Pervasive Adenine N6-methylation of Active Genes in Fungi.</title>
        <authorList>
            <consortium name="DOE Joint Genome Institute"/>
            <person name="Mondo S.J."/>
            <person name="Dannebaum R.O."/>
            <person name="Kuo R.C."/>
            <person name="Labutti K."/>
            <person name="Haridas S."/>
            <person name="Kuo A."/>
            <person name="Salamov A."/>
            <person name="Ahrendt S.R."/>
            <person name="Lipzen A."/>
            <person name="Sullivan W."/>
            <person name="Andreopoulos W.B."/>
            <person name="Clum A."/>
            <person name="Lindquist E."/>
            <person name="Daum C."/>
            <person name="Ramamoorthy G.K."/>
            <person name="Gryganskyi A."/>
            <person name="Culley D."/>
            <person name="Magnuson J.K."/>
            <person name="James T.Y."/>
            <person name="O'Malley M.A."/>
            <person name="Stajich J.E."/>
            <person name="Spatafora J.W."/>
            <person name="Visel A."/>
            <person name="Grigoriev I.V."/>
        </authorList>
    </citation>
    <scope>NUCLEOTIDE SEQUENCE [LARGE SCALE GENOMIC DNA]</scope>
    <source>
        <strain evidence="12 13">PL171</strain>
    </source>
</reference>
<evidence type="ECO:0000256" key="4">
    <source>
        <dbReference type="ARBA" id="ARBA00022456"/>
    </source>
</evidence>
<dbReference type="PIRSF" id="PIRSF000103">
    <property type="entry name" value="HIBADH"/>
    <property type="match status" value="1"/>
</dbReference>
<dbReference type="PANTHER" id="PTHR22981">
    <property type="entry name" value="3-HYDROXYISOBUTYRATE DEHYDROGENASE-RELATED"/>
    <property type="match status" value="1"/>
</dbReference>
<dbReference type="PANTHER" id="PTHR22981:SF7">
    <property type="entry name" value="3-HYDROXYISOBUTYRATE DEHYDROGENASE, MITOCHONDRIAL"/>
    <property type="match status" value="1"/>
</dbReference>
<keyword evidence="6 9" id="KW-0520">NAD</keyword>
<evidence type="ECO:0000256" key="6">
    <source>
        <dbReference type="ARBA" id="ARBA00023027"/>
    </source>
</evidence>
<dbReference type="Proteomes" id="UP000193411">
    <property type="component" value="Unassembled WGS sequence"/>
</dbReference>
<dbReference type="GO" id="GO:0006574">
    <property type="term" value="P:L-valine catabolic process"/>
    <property type="evidence" value="ECO:0007669"/>
    <property type="project" value="UniProtKB-UniPathway"/>
</dbReference>
<dbReference type="PROSITE" id="PS00895">
    <property type="entry name" value="3_HYDROXYISOBUT_DH"/>
    <property type="match status" value="1"/>
</dbReference>
<dbReference type="SUPFAM" id="SSF51735">
    <property type="entry name" value="NAD(P)-binding Rossmann-fold domains"/>
    <property type="match status" value="1"/>
</dbReference>
<feature type="domain" description="6-phosphogluconate dehydrogenase NADP-binding" evidence="10">
    <location>
        <begin position="28"/>
        <end position="198"/>
    </location>
</feature>
<evidence type="ECO:0000256" key="9">
    <source>
        <dbReference type="RuleBase" id="RU910714"/>
    </source>
</evidence>
<keyword evidence="5 9" id="KW-0560">Oxidoreductase</keyword>
<dbReference type="FunFam" id="1.10.1040.10:FF:000006">
    <property type="entry name" value="3-hydroxyisobutyrate dehydrogenase"/>
    <property type="match status" value="1"/>
</dbReference>
<dbReference type="EC" id="1.1.1.31" evidence="3 9"/>
<dbReference type="InterPro" id="IPR008927">
    <property type="entry name" value="6-PGluconate_DH-like_C_sf"/>
</dbReference>
<evidence type="ECO:0000313" key="13">
    <source>
        <dbReference type="Proteomes" id="UP000193411"/>
    </source>
</evidence>
<comment type="similarity">
    <text evidence="2">Belongs to the HIBADH-related family. 3-hydroxyisobutyrate dehydrogenase subfamily.</text>
</comment>